<dbReference type="InterPro" id="IPR005320">
    <property type="entry name" value="Peptidase_S51"/>
</dbReference>
<evidence type="ECO:0000256" key="9">
    <source>
        <dbReference type="ARBA" id="ARBA00058347"/>
    </source>
</evidence>
<evidence type="ECO:0000256" key="8">
    <source>
        <dbReference type="ARBA" id="ARBA00050239"/>
    </source>
</evidence>
<evidence type="ECO:0000256" key="3">
    <source>
        <dbReference type="ARBA" id="ARBA00022490"/>
    </source>
</evidence>
<evidence type="ECO:0000256" key="4">
    <source>
        <dbReference type="ARBA" id="ARBA00022670"/>
    </source>
</evidence>
<evidence type="ECO:0000256" key="10">
    <source>
        <dbReference type="ARBA" id="ARBA00066675"/>
    </source>
</evidence>
<gene>
    <name evidence="12" type="ORF">DIABBA_LOCUS4993</name>
</gene>
<proteinExistence type="inferred from homology"/>
<evidence type="ECO:0000313" key="12">
    <source>
        <dbReference type="EMBL" id="CAG9831398.1"/>
    </source>
</evidence>
<reference evidence="12" key="1">
    <citation type="submission" date="2022-01" db="EMBL/GenBank/DDBJ databases">
        <authorList>
            <person name="King R."/>
        </authorList>
    </citation>
    <scope>NUCLEOTIDE SEQUENCE</scope>
</reference>
<keyword evidence="13" id="KW-1185">Reference proteome</keyword>
<accession>A0A9N9XAE9</accession>
<evidence type="ECO:0000256" key="1">
    <source>
        <dbReference type="ARBA" id="ARBA00004496"/>
    </source>
</evidence>
<name>A0A9N9XAE9_DIABA</name>
<dbReference type="NCBIfam" id="NF003642">
    <property type="entry name" value="PRK05282.1"/>
    <property type="match status" value="1"/>
</dbReference>
<dbReference type="GO" id="GO:0008236">
    <property type="term" value="F:serine-type peptidase activity"/>
    <property type="evidence" value="ECO:0007669"/>
    <property type="project" value="UniProtKB-KW"/>
</dbReference>
<dbReference type="Proteomes" id="UP001153709">
    <property type="component" value="Chromosome 3"/>
</dbReference>
<keyword evidence="7" id="KW-0224">Dipeptidase</keyword>
<dbReference type="FunFam" id="3.40.50.880:FF:000007">
    <property type="entry name" value="Peptidase E"/>
    <property type="match status" value="1"/>
</dbReference>
<comment type="similarity">
    <text evidence="2">Belongs to the peptidase S51 family.</text>
</comment>
<keyword evidence="3" id="KW-0963">Cytoplasm</keyword>
<dbReference type="PANTHER" id="PTHR20842:SF0">
    <property type="entry name" value="ALPHA-ASPARTYL DIPEPTIDASE"/>
    <property type="match status" value="1"/>
</dbReference>
<keyword evidence="6" id="KW-0720">Serine protease</keyword>
<evidence type="ECO:0000256" key="5">
    <source>
        <dbReference type="ARBA" id="ARBA00022801"/>
    </source>
</evidence>
<dbReference type="OrthoDB" id="10052168at2759"/>
<keyword evidence="4" id="KW-0645">Protease</keyword>
<comment type="function">
    <text evidence="9">Hydrolyzes dipeptides containing N-terminal aspartate residues.</text>
</comment>
<sequence>MKLIFIFVFIYFLVFDTMATRNVLLLSSSKLHGFELLEFAENEISELLNRNKVENVLFIPYALKDHDEYLKNVEKPFKKWGFNISSIHTQEPLLAIKDAEAIFIGGGNTFRLLKTLYDLKLVEPIRKKVLQQGMPYIGASAGSNVATASIHTTNDMPIVYPPTFEGLGLVPFNINPHYIDADPNSTHKGETREDRIRQYQEEDHSKTVLGIREGCMLNIKDNTLAVKGVNGGRLFEKGKEPRDVNVGSFLNFLLESS</sequence>
<dbReference type="EC" id="3.4.13.21" evidence="10"/>
<dbReference type="Gene3D" id="3.40.50.880">
    <property type="match status" value="1"/>
</dbReference>
<keyword evidence="5" id="KW-0378">Hydrolase</keyword>
<evidence type="ECO:0000256" key="2">
    <source>
        <dbReference type="ARBA" id="ARBA00006534"/>
    </source>
</evidence>
<evidence type="ECO:0000313" key="13">
    <source>
        <dbReference type="Proteomes" id="UP001153709"/>
    </source>
</evidence>
<dbReference type="InterPro" id="IPR029062">
    <property type="entry name" value="Class_I_gatase-like"/>
</dbReference>
<dbReference type="GO" id="GO:0006508">
    <property type="term" value="P:proteolysis"/>
    <property type="evidence" value="ECO:0007669"/>
    <property type="project" value="UniProtKB-KW"/>
</dbReference>
<protein>
    <recommendedName>
        <fullName evidence="10">dipeptidase E</fullName>
        <ecNumber evidence="10">3.4.13.21</ecNumber>
    </recommendedName>
    <alternativeName>
        <fullName evidence="11">Asp-specific dipeptidase</fullName>
    </alternativeName>
</protein>
<dbReference type="EMBL" id="OU898278">
    <property type="protein sequence ID" value="CAG9831398.1"/>
    <property type="molecule type" value="Genomic_DNA"/>
</dbReference>
<comment type="subcellular location">
    <subcellularLocation>
        <location evidence="1">Cytoplasm</location>
    </subcellularLocation>
</comment>
<dbReference type="GO" id="GO:0016805">
    <property type="term" value="F:dipeptidase activity"/>
    <property type="evidence" value="ECO:0007669"/>
    <property type="project" value="UniProtKB-KW"/>
</dbReference>
<dbReference type="Pfam" id="PF03575">
    <property type="entry name" value="Peptidase_S51"/>
    <property type="match status" value="1"/>
</dbReference>
<comment type="catalytic activity">
    <reaction evidence="8">
        <text>Dipeptidase E catalyzes the hydrolysis of dipeptides Asp-|-Xaa. It does not act on peptides with N-terminal Glu, Asn or Gln, nor does it cleave isoaspartyl peptides.</text>
        <dbReference type="EC" id="3.4.13.21"/>
    </reaction>
</comment>
<dbReference type="AlphaFoldDB" id="A0A9N9XAE9"/>
<evidence type="ECO:0000256" key="6">
    <source>
        <dbReference type="ARBA" id="ARBA00022825"/>
    </source>
</evidence>
<dbReference type="SUPFAM" id="SSF52317">
    <property type="entry name" value="Class I glutamine amidotransferase-like"/>
    <property type="match status" value="1"/>
</dbReference>
<dbReference type="GO" id="GO:0005737">
    <property type="term" value="C:cytoplasm"/>
    <property type="evidence" value="ECO:0007669"/>
    <property type="project" value="UniProtKB-SubCell"/>
</dbReference>
<evidence type="ECO:0000256" key="7">
    <source>
        <dbReference type="ARBA" id="ARBA00022997"/>
    </source>
</evidence>
<evidence type="ECO:0000256" key="11">
    <source>
        <dbReference type="ARBA" id="ARBA00075877"/>
    </source>
</evidence>
<organism evidence="12 13">
    <name type="scientific">Diabrotica balteata</name>
    <name type="common">Banded cucumber beetle</name>
    <dbReference type="NCBI Taxonomy" id="107213"/>
    <lineage>
        <taxon>Eukaryota</taxon>
        <taxon>Metazoa</taxon>
        <taxon>Ecdysozoa</taxon>
        <taxon>Arthropoda</taxon>
        <taxon>Hexapoda</taxon>
        <taxon>Insecta</taxon>
        <taxon>Pterygota</taxon>
        <taxon>Neoptera</taxon>
        <taxon>Endopterygota</taxon>
        <taxon>Coleoptera</taxon>
        <taxon>Polyphaga</taxon>
        <taxon>Cucujiformia</taxon>
        <taxon>Chrysomeloidea</taxon>
        <taxon>Chrysomelidae</taxon>
        <taxon>Galerucinae</taxon>
        <taxon>Diabroticina</taxon>
        <taxon>Diabroticites</taxon>
        <taxon>Diabrotica</taxon>
    </lineage>
</organism>
<dbReference type="CDD" id="cd03146">
    <property type="entry name" value="GAT1_Peptidase_E"/>
    <property type="match status" value="1"/>
</dbReference>
<dbReference type="PANTHER" id="PTHR20842">
    <property type="entry name" value="PROTEASE S51 ALPHA-ASPARTYL DIPEPTIDASE"/>
    <property type="match status" value="1"/>
</dbReference>